<gene>
    <name evidence="1" type="ORF">Tco_0626087</name>
</gene>
<keyword evidence="2" id="KW-1185">Reference proteome</keyword>
<dbReference type="Proteomes" id="UP001151760">
    <property type="component" value="Unassembled WGS sequence"/>
</dbReference>
<reference evidence="1" key="2">
    <citation type="submission" date="2022-01" db="EMBL/GenBank/DDBJ databases">
        <authorList>
            <person name="Yamashiro T."/>
            <person name="Shiraishi A."/>
            <person name="Satake H."/>
            <person name="Nakayama K."/>
        </authorList>
    </citation>
    <scope>NUCLEOTIDE SEQUENCE</scope>
</reference>
<evidence type="ECO:0000313" key="2">
    <source>
        <dbReference type="Proteomes" id="UP001151760"/>
    </source>
</evidence>
<dbReference type="EMBL" id="BQNB010008675">
    <property type="protein sequence ID" value="GJS52725.1"/>
    <property type="molecule type" value="Genomic_DNA"/>
</dbReference>
<sequence length="92" mass="10460">MVAFLKKPQGSEDFHQIVDFLNTSHIRYALTVNLTIHVSYINQFWRTASVKTLDNGEQHLTVIIDGQVKTITEASVRRHLKLADADGHFSPQ</sequence>
<reference evidence="1" key="1">
    <citation type="journal article" date="2022" name="Int. J. Mol. Sci.">
        <title>Draft Genome of Tanacetum Coccineum: Genomic Comparison of Closely Related Tanacetum-Family Plants.</title>
        <authorList>
            <person name="Yamashiro T."/>
            <person name="Shiraishi A."/>
            <person name="Nakayama K."/>
            <person name="Satake H."/>
        </authorList>
    </citation>
    <scope>NUCLEOTIDE SEQUENCE</scope>
</reference>
<proteinExistence type="predicted"/>
<comment type="caution">
    <text evidence="1">The sequence shown here is derived from an EMBL/GenBank/DDBJ whole genome shotgun (WGS) entry which is preliminary data.</text>
</comment>
<evidence type="ECO:0000313" key="1">
    <source>
        <dbReference type="EMBL" id="GJS52725.1"/>
    </source>
</evidence>
<organism evidence="1 2">
    <name type="scientific">Tanacetum coccineum</name>
    <dbReference type="NCBI Taxonomy" id="301880"/>
    <lineage>
        <taxon>Eukaryota</taxon>
        <taxon>Viridiplantae</taxon>
        <taxon>Streptophyta</taxon>
        <taxon>Embryophyta</taxon>
        <taxon>Tracheophyta</taxon>
        <taxon>Spermatophyta</taxon>
        <taxon>Magnoliopsida</taxon>
        <taxon>eudicotyledons</taxon>
        <taxon>Gunneridae</taxon>
        <taxon>Pentapetalae</taxon>
        <taxon>asterids</taxon>
        <taxon>campanulids</taxon>
        <taxon>Asterales</taxon>
        <taxon>Asteraceae</taxon>
        <taxon>Asteroideae</taxon>
        <taxon>Anthemideae</taxon>
        <taxon>Anthemidinae</taxon>
        <taxon>Tanacetum</taxon>
    </lineage>
</organism>
<protein>
    <submittedName>
        <fullName evidence="1">Uncharacterized protein</fullName>
    </submittedName>
</protein>
<accession>A0ABQ4WIL3</accession>
<name>A0ABQ4WIL3_9ASTR</name>